<proteinExistence type="predicted"/>
<evidence type="ECO:0000313" key="2">
    <source>
        <dbReference type="Proteomes" id="UP000182658"/>
    </source>
</evidence>
<dbReference type="OrthoDB" id="5082452at2759"/>
<dbReference type="InParanoid" id="A0A1J7IF50"/>
<reference evidence="1 2" key="1">
    <citation type="submission" date="2016-10" db="EMBL/GenBank/DDBJ databases">
        <title>Draft genome sequence of Coniochaeta ligniaria NRRL30616, a lignocellulolytic fungus for bioabatement of inhibitors in plant biomass hydrolysates.</title>
        <authorList>
            <consortium name="DOE Joint Genome Institute"/>
            <person name="Jimenez D.J."/>
            <person name="Hector R.E."/>
            <person name="Riley R."/>
            <person name="Sun H."/>
            <person name="Grigoriev I.V."/>
            <person name="Van Elsas J.D."/>
            <person name="Nichols N.N."/>
        </authorList>
    </citation>
    <scope>NUCLEOTIDE SEQUENCE [LARGE SCALE GENOMIC DNA]</scope>
    <source>
        <strain evidence="1 2">NRRL 30616</strain>
    </source>
</reference>
<gene>
    <name evidence="1" type="ORF">CONLIGDRAFT_716645</name>
</gene>
<keyword evidence="2" id="KW-1185">Reference proteome</keyword>
<dbReference type="Proteomes" id="UP000182658">
    <property type="component" value="Unassembled WGS sequence"/>
</dbReference>
<organism evidence="1 2">
    <name type="scientific">Coniochaeta ligniaria NRRL 30616</name>
    <dbReference type="NCBI Taxonomy" id="1408157"/>
    <lineage>
        <taxon>Eukaryota</taxon>
        <taxon>Fungi</taxon>
        <taxon>Dikarya</taxon>
        <taxon>Ascomycota</taxon>
        <taxon>Pezizomycotina</taxon>
        <taxon>Sordariomycetes</taxon>
        <taxon>Sordariomycetidae</taxon>
        <taxon>Coniochaetales</taxon>
        <taxon>Coniochaetaceae</taxon>
        <taxon>Coniochaeta</taxon>
    </lineage>
</organism>
<accession>A0A1J7IF50</accession>
<dbReference type="AlphaFoldDB" id="A0A1J7IF50"/>
<sequence>MVPFPPYPKNGYMSSHGPRKERQDLINRVYVRRPEEEDDNQFVAEKISQQNLRTQLRYWLTMRAVPPSELLPRPEARKFQWMIESHHVADGYQTSHHVGAEVETWRQSSPWGMVVRCFLLDLPQQLENRDAVSWPRHQVFRAGASDMKEWEPRELEFRWARRIVFSEENEGQPGWLAGRWLVVVYLWAKDSEWVRTADVRSLLSFNGAFCIRAAERTSVSRSPKWRQDHVKWKLFYELEKGPVASSTRLFDGPAELHYDPPQIRDGQPVSDKLCILRSLMDNEAPFLLYSEGEAIAKQSTEQGSSKQSRGDLP</sequence>
<name>A0A1J7IF50_9PEZI</name>
<dbReference type="EMBL" id="KV875100">
    <property type="protein sequence ID" value="OIW26335.1"/>
    <property type="molecule type" value="Genomic_DNA"/>
</dbReference>
<evidence type="ECO:0000313" key="1">
    <source>
        <dbReference type="EMBL" id="OIW26335.1"/>
    </source>
</evidence>
<protein>
    <submittedName>
        <fullName evidence="1">Uncharacterized protein</fullName>
    </submittedName>
</protein>